<dbReference type="EMBL" id="CP157743">
    <property type="protein sequence ID" value="XBS19752.1"/>
    <property type="molecule type" value="Genomic_DNA"/>
</dbReference>
<name>A0AAU7NS01_9GAMM</name>
<dbReference type="PANTHER" id="PTHR47017:SF1">
    <property type="entry name" value="ACYL-COA"/>
    <property type="match status" value="1"/>
</dbReference>
<dbReference type="AlphaFoldDB" id="A0AAU7NS01"/>
<dbReference type="InterPro" id="IPR016181">
    <property type="entry name" value="Acyl_CoA_acyltransferase"/>
</dbReference>
<keyword evidence="2" id="KW-1185">Reference proteome</keyword>
<evidence type="ECO:0000313" key="2">
    <source>
        <dbReference type="Proteomes" id="UP001225378"/>
    </source>
</evidence>
<protein>
    <submittedName>
        <fullName evidence="1">GNAT family N-acetyltransferase</fullName>
    </submittedName>
</protein>
<dbReference type="Gene3D" id="3.40.630.30">
    <property type="match status" value="1"/>
</dbReference>
<evidence type="ECO:0000313" key="1">
    <source>
        <dbReference type="EMBL" id="XBS19752.1"/>
    </source>
</evidence>
<gene>
    <name evidence="1" type="ORF">Q9L42_015500</name>
</gene>
<dbReference type="KEGG" id="mech:Q9L42_015500"/>
<dbReference type="Proteomes" id="UP001225378">
    <property type="component" value="Chromosome"/>
</dbReference>
<dbReference type="Pfam" id="PF04339">
    <property type="entry name" value="FemAB_like"/>
    <property type="match status" value="1"/>
</dbReference>
<dbReference type="RefSeq" id="WP_349431367.1">
    <property type="nucleotide sequence ID" value="NZ_CP157743.1"/>
</dbReference>
<sequence>MFIKQINSIAEVSVGAWNRLVQDKDPFVSHEFLSALELSGSVCAETGWLPRHILVYRQQQLIAAMPLYLKDHSWGEYVFDQQWADAYYQSGMDYYPKWLNAVPFTPCQGQRLLIDQGEDIMAVIRLCLDHIQRLSERKNISSLHSLFPNRTQMEELKQQLLIREGVQFHWFNRGYRDFTDYLQSFTARQRKNINKERRKIAEQGIELVRLTGAEIFERHWQVFFGFYQRTYLKKGQYPYLNEDFFQRLSQTMTEQILLVLALKGQQPVGAALSLIGGNTLYGRYWGCQQEYDGLHFEACYYQGLEFCLDRGLKRFDSGAQGEHKISRGFEPVMTYSAHWIQNPRFSSLIADFLRRERPLMRQYLQDCRSLLPFKIDDR</sequence>
<proteinExistence type="predicted"/>
<dbReference type="InterPro" id="IPR007434">
    <property type="entry name" value="FemAB-like"/>
</dbReference>
<organism evidence="1 2">
    <name type="scientific">Methylomarinum roseum</name>
    <dbReference type="NCBI Taxonomy" id="3067653"/>
    <lineage>
        <taxon>Bacteria</taxon>
        <taxon>Pseudomonadati</taxon>
        <taxon>Pseudomonadota</taxon>
        <taxon>Gammaproteobacteria</taxon>
        <taxon>Methylococcales</taxon>
        <taxon>Methylococcaceae</taxon>
        <taxon>Methylomarinum</taxon>
    </lineage>
</organism>
<dbReference type="SUPFAM" id="SSF55729">
    <property type="entry name" value="Acyl-CoA N-acyltransferases (Nat)"/>
    <property type="match status" value="1"/>
</dbReference>
<accession>A0AAU7NS01</accession>
<reference evidence="1 2" key="1">
    <citation type="journal article" date="2024" name="Microbiology">
        <title>Methylomarinum rosea sp. nov., a novel halophilic methanotrophic bacterium from the hypersaline Lake Elton.</title>
        <authorList>
            <person name="Suleimanov R.Z."/>
            <person name="Oshkin I.Y."/>
            <person name="Danilova O.V."/>
            <person name="Suzina N.E."/>
            <person name="Dedysh S.N."/>
        </authorList>
    </citation>
    <scope>NUCLEOTIDE SEQUENCE [LARGE SCALE GENOMIC DNA]</scope>
    <source>
        <strain evidence="1 2">Ch1-1</strain>
    </source>
</reference>
<dbReference type="PANTHER" id="PTHR47017">
    <property type="entry name" value="ACYL-COA"/>
    <property type="match status" value="1"/>
</dbReference>